<dbReference type="InterPro" id="IPR020590">
    <property type="entry name" value="Guanylate_kinase_CS"/>
</dbReference>
<comment type="catalytic activity">
    <reaction evidence="9">
        <text>GMP + ATP = GDP + ADP</text>
        <dbReference type="Rhea" id="RHEA:20780"/>
        <dbReference type="ChEBI" id="CHEBI:30616"/>
        <dbReference type="ChEBI" id="CHEBI:58115"/>
        <dbReference type="ChEBI" id="CHEBI:58189"/>
        <dbReference type="ChEBI" id="CHEBI:456216"/>
        <dbReference type="EC" id="2.7.4.8"/>
    </reaction>
</comment>
<dbReference type="HAMAP" id="MF_00328">
    <property type="entry name" value="Guanylate_kinase"/>
    <property type="match status" value="1"/>
</dbReference>
<evidence type="ECO:0000256" key="6">
    <source>
        <dbReference type="ARBA" id="ARBA00022777"/>
    </source>
</evidence>
<dbReference type="Gene3D" id="3.40.50.300">
    <property type="entry name" value="P-loop containing nucleotide triphosphate hydrolases"/>
    <property type="match status" value="1"/>
</dbReference>
<dbReference type="PROSITE" id="PS00856">
    <property type="entry name" value="GUANYLATE_KINASE_1"/>
    <property type="match status" value="1"/>
</dbReference>
<comment type="caution">
    <text evidence="11">The sequence shown here is derived from an EMBL/GenBank/DDBJ whole genome shotgun (WGS) entry which is preliminary data.</text>
</comment>
<dbReference type="PANTHER" id="PTHR23117">
    <property type="entry name" value="GUANYLATE KINASE-RELATED"/>
    <property type="match status" value="1"/>
</dbReference>
<dbReference type="GO" id="GO:0005524">
    <property type="term" value="F:ATP binding"/>
    <property type="evidence" value="ECO:0007669"/>
    <property type="project" value="UniProtKB-UniRule"/>
</dbReference>
<evidence type="ECO:0000256" key="3">
    <source>
        <dbReference type="ARBA" id="ARBA00016296"/>
    </source>
</evidence>
<sequence>MTDQVKRRGVMLVFCAPSGAGKTTITRQLLEKDSQISLSVSATTRAARPGEEEGIHYFFKSVDAFKHMIADDELLEWAEVFGNYYGTPSGPVEKALSEGHDVLFDIDWQGARQIREKGGDDVVSVFILPPSSAELERRLRDRGQDADDVIMKRMAKAGAEISHWEEFDYVLINDDLDRCLADVQHIIGAERVKRERQSQLPGFVKKLLTD</sequence>
<dbReference type="NCBIfam" id="TIGR03263">
    <property type="entry name" value="guanyl_kin"/>
    <property type="match status" value="1"/>
</dbReference>
<dbReference type="PROSITE" id="PS50052">
    <property type="entry name" value="GUANYLATE_KINASE_2"/>
    <property type="match status" value="1"/>
</dbReference>
<dbReference type="InterPro" id="IPR008144">
    <property type="entry name" value="Guanylate_kin-like_dom"/>
</dbReference>
<organism evidence="11 12">
    <name type="scientific">Thalassospira lucentensis</name>
    <dbReference type="NCBI Taxonomy" id="168935"/>
    <lineage>
        <taxon>Bacteria</taxon>
        <taxon>Pseudomonadati</taxon>
        <taxon>Pseudomonadota</taxon>
        <taxon>Alphaproteobacteria</taxon>
        <taxon>Rhodospirillales</taxon>
        <taxon>Thalassospiraceae</taxon>
        <taxon>Thalassospira</taxon>
    </lineage>
</organism>
<dbReference type="InterPro" id="IPR008145">
    <property type="entry name" value="GK/Ca_channel_bsu"/>
</dbReference>
<dbReference type="GO" id="GO:0004385">
    <property type="term" value="F:GMP kinase activity"/>
    <property type="evidence" value="ECO:0007669"/>
    <property type="project" value="UniProtKB-UniRule"/>
</dbReference>
<evidence type="ECO:0000256" key="1">
    <source>
        <dbReference type="ARBA" id="ARBA00005790"/>
    </source>
</evidence>
<dbReference type="EMBL" id="LPVY01000013">
    <property type="protein sequence ID" value="KZB63969.1"/>
    <property type="molecule type" value="Genomic_DNA"/>
</dbReference>
<dbReference type="InterPro" id="IPR017665">
    <property type="entry name" value="Guanylate_kinase"/>
</dbReference>
<dbReference type="Pfam" id="PF00625">
    <property type="entry name" value="Guanylate_kin"/>
    <property type="match status" value="1"/>
</dbReference>
<feature type="binding site" evidence="9">
    <location>
        <begin position="16"/>
        <end position="23"/>
    </location>
    <ligand>
        <name>ATP</name>
        <dbReference type="ChEBI" id="CHEBI:30616"/>
    </ligand>
</feature>
<keyword evidence="9" id="KW-0963">Cytoplasm</keyword>
<evidence type="ECO:0000256" key="8">
    <source>
        <dbReference type="ARBA" id="ARBA00030128"/>
    </source>
</evidence>
<dbReference type="PANTHER" id="PTHR23117:SF13">
    <property type="entry name" value="GUANYLATE KINASE"/>
    <property type="match status" value="1"/>
</dbReference>
<evidence type="ECO:0000313" key="12">
    <source>
        <dbReference type="Proteomes" id="UP000076335"/>
    </source>
</evidence>
<comment type="function">
    <text evidence="9">Essential for recycling GMP and indirectly, cGMP.</text>
</comment>
<evidence type="ECO:0000256" key="2">
    <source>
        <dbReference type="ARBA" id="ARBA00012961"/>
    </source>
</evidence>
<keyword evidence="5 9" id="KW-0547">Nucleotide-binding</keyword>
<dbReference type="OrthoDB" id="9808150at2"/>
<gene>
    <name evidence="9" type="primary">gmk</name>
    <name evidence="11" type="ORF">AUP42_19405</name>
</gene>
<dbReference type="CDD" id="cd00071">
    <property type="entry name" value="GMPK"/>
    <property type="match status" value="1"/>
</dbReference>
<evidence type="ECO:0000259" key="10">
    <source>
        <dbReference type="PROSITE" id="PS50052"/>
    </source>
</evidence>
<evidence type="ECO:0000256" key="4">
    <source>
        <dbReference type="ARBA" id="ARBA00022679"/>
    </source>
</evidence>
<keyword evidence="6 9" id="KW-0418">Kinase</keyword>
<dbReference type="EC" id="2.7.4.8" evidence="2 9"/>
<accession>A0A154L422</accession>
<comment type="subcellular location">
    <subcellularLocation>
        <location evidence="9">Cytoplasm</location>
    </subcellularLocation>
</comment>
<reference evidence="11 12" key="1">
    <citation type="submission" date="2015-12" db="EMBL/GenBank/DDBJ databases">
        <title>Genome sequence of Thalassospira lucentensis MCCC 1A02072.</title>
        <authorList>
            <person name="Lu L."/>
            <person name="Lai Q."/>
            <person name="Shao Z."/>
            <person name="Qian P."/>
        </authorList>
    </citation>
    <scope>NUCLEOTIDE SEQUENCE [LARGE SCALE GENOMIC DNA]</scope>
    <source>
        <strain evidence="11 12">MCCC 1A02072</strain>
    </source>
</reference>
<evidence type="ECO:0000256" key="9">
    <source>
        <dbReference type="HAMAP-Rule" id="MF_00328"/>
    </source>
</evidence>
<comment type="similarity">
    <text evidence="1 9">Belongs to the guanylate kinase family.</text>
</comment>
<dbReference type="FunFam" id="3.30.63.10:FF:000002">
    <property type="entry name" value="Guanylate kinase 1"/>
    <property type="match status" value="1"/>
</dbReference>
<dbReference type="SUPFAM" id="SSF52540">
    <property type="entry name" value="P-loop containing nucleoside triphosphate hydrolases"/>
    <property type="match status" value="1"/>
</dbReference>
<name>A0A154L422_9PROT</name>
<evidence type="ECO:0000313" key="11">
    <source>
        <dbReference type="EMBL" id="KZB63969.1"/>
    </source>
</evidence>
<proteinExistence type="inferred from homology"/>
<dbReference type="AlphaFoldDB" id="A0A154L422"/>
<dbReference type="Gene3D" id="3.30.63.10">
    <property type="entry name" value="Guanylate Kinase phosphate binding domain"/>
    <property type="match status" value="1"/>
</dbReference>
<keyword evidence="4 9" id="KW-0808">Transferase</keyword>
<protein>
    <recommendedName>
        <fullName evidence="3 9">Guanylate kinase</fullName>
        <ecNumber evidence="2 9">2.7.4.8</ecNumber>
    </recommendedName>
    <alternativeName>
        <fullName evidence="8 9">GMP kinase</fullName>
    </alternativeName>
</protein>
<dbReference type="SMART" id="SM00072">
    <property type="entry name" value="GuKc"/>
    <property type="match status" value="1"/>
</dbReference>
<keyword evidence="7 9" id="KW-0067">ATP-binding</keyword>
<evidence type="ECO:0000256" key="5">
    <source>
        <dbReference type="ARBA" id="ARBA00022741"/>
    </source>
</evidence>
<dbReference type="RefSeq" id="WP_062951951.1">
    <property type="nucleotide sequence ID" value="NZ_LPVY01000013.1"/>
</dbReference>
<dbReference type="Proteomes" id="UP000076335">
    <property type="component" value="Unassembled WGS sequence"/>
</dbReference>
<dbReference type="GO" id="GO:0005829">
    <property type="term" value="C:cytosol"/>
    <property type="evidence" value="ECO:0007669"/>
    <property type="project" value="TreeGrafter"/>
</dbReference>
<dbReference type="InterPro" id="IPR027417">
    <property type="entry name" value="P-loop_NTPase"/>
</dbReference>
<feature type="domain" description="Guanylate kinase-like" evidence="10">
    <location>
        <begin position="9"/>
        <end position="188"/>
    </location>
</feature>
<evidence type="ECO:0000256" key="7">
    <source>
        <dbReference type="ARBA" id="ARBA00022840"/>
    </source>
</evidence>